<sequence length="40" mass="4119">MNEPSLCRLAVCEVPSFAHLVLSAAVVLFAVFASLVSAVG</sequence>
<proteinExistence type="predicted"/>
<keyword evidence="3" id="KW-1185">Reference proteome</keyword>
<evidence type="ECO:0000313" key="2">
    <source>
        <dbReference type="EMBL" id="MFC6093641.1"/>
    </source>
</evidence>
<comment type="caution">
    <text evidence="2">The sequence shown here is derived from an EMBL/GenBank/DDBJ whole genome shotgun (WGS) entry which is preliminary data.</text>
</comment>
<organism evidence="2 3">
    <name type="scientific">Saccharothrix lopnurensis</name>
    <dbReference type="NCBI Taxonomy" id="1670621"/>
    <lineage>
        <taxon>Bacteria</taxon>
        <taxon>Bacillati</taxon>
        <taxon>Actinomycetota</taxon>
        <taxon>Actinomycetes</taxon>
        <taxon>Pseudonocardiales</taxon>
        <taxon>Pseudonocardiaceae</taxon>
        <taxon>Saccharothrix</taxon>
    </lineage>
</organism>
<protein>
    <submittedName>
        <fullName evidence="2">Uncharacterized protein</fullName>
    </submittedName>
</protein>
<keyword evidence="1" id="KW-0812">Transmembrane</keyword>
<evidence type="ECO:0000313" key="3">
    <source>
        <dbReference type="Proteomes" id="UP001596220"/>
    </source>
</evidence>
<keyword evidence="1" id="KW-1133">Transmembrane helix</keyword>
<name>A0ABW1PF67_9PSEU</name>
<evidence type="ECO:0000256" key="1">
    <source>
        <dbReference type="SAM" id="Phobius"/>
    </source>
</evidence>
<keyword evidence="1" id="KW-0472">Membrane</keyword>
<dbReference type="EMBL" id="JBHSQO010000047">
    <property type="protein sequence ID" value="MFC6093641.1"/>
    <property type="molecule type" value="Genomic_DNA"/>
</dbReference>
<accession>A0ABW1PF67</accession>
<gene>
    <name evidence="2" type="ORF">ACFP3R_30590</name>
</gene>
<dbReference type="Proteomes" id="UP001596220">
    <property type="component" value="Unassembled WGS sequence"/>
</dbReference>
<reference evidence="3" key="1">
    <citation type="journal article" date="2019" name="Int. J. Syst. Evol. Microbiol.">
        <title>The Global Catalogue of Microorganisms (GCM) 10K type strain sequencing project: providing services to taxonomists for standard genome sequencing and annotation.</title>
        <authorList>
            <consortium name="The Broad Institute Genomics Platform"/>
            <consortium name="The Broad Institute Genome Sequencing Center for Infectious Disease"/>
            <person name="Wu L."/>
            <person name="Ma J."/>
        </authorList>
    </citation>
    <scope>NUCLEOTIDE SEQUENCE [LARGE SCALE GENOMIC DNA]</scope>
    <source>
        <strain evidence="3">CGMCC 4.7246</strain>
    </source>
</reference>
<dbReference type="RefSeq" id="WP_380641042.1">
    <property type="nucleotide sequence ID" value="NZ_JBHSQO010000047.1"/>
</dbReference>
<feature type="transmembrane region" description="Helical" evidence="1">
    <location>
        <begin position="20"/>
        <end position="39"/>
    </location>
</feature>